<dbReference type="InterPro" id="IPR036322">
    <property type="entry name" value="WD40_repeat_dom_sf"/>
</dbReference>
<keyword evidence="8" id="KW-1185">Reference proteome</keyword>
<dbReference type="PROSITE" id="PS00678">
    <property type="entry name" value="WD_REPEATS_1"/>
    <property type="match status" value="1"/>
</dbReference>
<feature type="repeat" description="WD" evidence="5">
    <location>
        <begin position="549"/>
        <end position="590"/>
    </location>
</feature>
<feature type="domain" description="U3 small nucleolar RNA-associated protein 13 C-terminal" evidence="6">
    <location>
        <begin position="644"/>
        <end position="783"/>
    </location>
</feature>
<dbReference type="PROSITE" id="PS50082">
    <property type="entry name" value="WD_REPEATS_2"/>
    <property type="match status" value="7"/>
</dbReference>
<dbReference type="InterPro" id="IPR020472">
    <property type="entry name" value="WD40_PAC1"/>
</dbReference>
<keyword evidence="4" id="KW-0539">Nucleus</keyword>
<dbReference type="SMART" id="SM00320">
    <property type="entry name" value="WD40"/>
    <property type="match status" value="11"/>
</dbReference>
<dbReference type="Pfam" id="PF08625">
    <property type="entry name" value="Utp13"/>
    <property type="match status" value="1"/>
</dbReference>
<evidence type="ECO:0000256" key="2">
    <source>
        <dbReference type="ARBA" id="ARBA00022574"/>
    </source>
</evidence>
<dbReference type="PROSITE" id="PS50294">
    <property type="entry name" value="WD_REPEATS_REGION"/>
    <property type="match status" value="5"/>
</dbReference>
<feature type="repeat" description="WD" evidence="5">
    <location>
        <begin position="465"/>
        <end position="506"/>
    </location>
</feature>
<keyword evidence="2 5" id="KW-0853">WD repeat</keyword>
<dbReference type="InterPro" id="IPR019775">
    <property type="entry name" value="WD40_repeat_CS"/>
</dbReference>
<feature type="repeat" description="WD" evidence="5">
    <location>
        <begin position="53"/>
        <end position="94"/>
    </location>
</feature>
<comment type="subcellular location">
    <subcellularLocation>
        <location evidence="1">Nucleus</location>
        <location evidence="1">Nucleolus</location>
    </subcellularLocation>
</comment>
<dbReference type="GO" id="GO:0030686">
    <property type="term" value="C:90S preribosome"/>
    <property type="evidence" value="ECO:0007669"/>
    <property type="project" value="TreeGrafter"/>
</dbReference>
<dbReference type="CDD" id="cd00200">
    <property type="entry name" value="WD40"/>
    <property type="match status" value="1"/>
</dbReference>
<evidence type="ECO:0000256" key="4">
    <source>
        <dbReference type="ARBA" id="ARBA00023242"/>
    </source>
</evidence>
<sequence>MSLRTTYINSELAPFYVGGSLASLSSDGAVLATAILEDIVITDLTTNEILHKLEGDGEQITCLQLSPDSSFLAIISQSQQLRIFDLRESKFIKNQKLSSPVFVSATDPTSTLFAFGGSDGSVVVFDIENGFITHSFKGHGSTVSALKFHGELNSSNWKLISGDTTGLIKVWDLVKRKAIATLNEHNSAVRGLAIGGEENKFLLSGGRDDVLMIWDTKYWKLKKTISAQQQVEACGFINEELIYSAGGDAVFKIWNLSNDKIFAKTTQPIEELLITGVLPTDDEKLLLVLSDQTLFEIDLTLIEQNETIQISKKIAGNHGTIADMRYVGPNLNLIALATNSPGLRIIDPINNPLEVEIFEGHTDLLNALDATYDGKWIATAGKDNEARLWRFNEQEEKFETYAIFKGHASSVSAIALPRSENELVYPKFLITGSSDLTIKKWKVPKPSKNNDDQLPYIVKTSEYTRRAHEKDINSLDISPNDEFFATASYDKTGKVWDLESGETIGILKGHKRGLWDIKFCKYDKVLITASGDKTVKLWSLKEFTCLKTFEGHTNSVQKVEFLNKENQIISTGADGLIKIWDVSLGECLKTYDEHANRIWALIVKNNGEEFITADADGVFQFWVDNTDEINAKEEEESKLRVEQEQSLQNYINSGNWGEAFLLALTLDQPMRLYNVLKSSISANISEEFILGEEIDSQLIKLNDDQIILLFKRIRTWNVNSKFFQVSQKLIRSLLKNLSIDKLIEIPGLIPLIEAIIPYNERHFSRLDDLVEQSFILDFSIEEMNKLV</sequence>
<dbReference type="Pfam" id="PF00400">
    <property type="entry name" value="WD40"/>
    <property type="match status" value="9"/>
</dbReference>
<dbReference type="InterPro" id="IPR001680">
    <property type="entry name" value="WD40_rpt"/>
</dbReference>
<accession>A0A9P8PH23</accession>
<dbReference type="GO" id="GO:0000472">
    <property type="term" value="P:endonucleolytic cleavage to generate mature 5'-end of SSU-rRNA from (SSU-rRNA, 5.8S rRNA, LSU-rRNA)"/>
    <property type="evidence" value="ECO:0007669"/>
    <property type="project" value="TreeGrafter"/>
</dbReference>
<organism evidence="7 8">
    <name type="scientific">Wickerhamomyces mucosus</name>
    <dbReference type="NCBI Taxonomy" id="1378264"/>
    <lineage>
        <taxon>Eukaryota</taxon>
        <taxon>Fungi</taxon>
        <taxon>Dikarya</taxon>
        <taxon>Ascomycota</taxon>
        <taxon>Saccharomycotina</taxon>
        <taxon>Saccharomycetes</taxon>
        <taxon>Phaffomycetales</taxon>
        <taxon>Wickerhamomycetaceae</taxon>
        <taxon>Wickerhamomyces</taxon>
    </lineage>
</organism>
<dbReference type="GO" id="GO:0034511">
    <property type="term" value="F:U3 snoRNA binding"/>
    <property type="evidence" value="ECO:0007669"/>
    <property type="project" value="TreeGrafter"/>
</dbReference>
<proteinExistence type="predicted"/>
<dbReference type="PANTHER" id="PTHR19854">
    <property type="entry name" value="TRANSDUCIN BETA-LIKE 3"/>
    <property type="match status" value="1"/>
</dbReference>
<dbReference type="GO" id="GO:0000480">
    <property type="term" value="P:endonucleolytic cleavage in 5'-ETS of tricistronic rRNA transcript (SSU-rRNA, 5.8S rRNA, LSU-rRNA)"/>
    <property type="evidence" value="ECO:0007669"/>
    <property type="project" value="TreeGrafter"/>
</dbReference>
<dbReference type="SUPFAM" id="SSF50978">
    <property type="entry name" value="WD40 repeat-like"/>
    <property type="match status" value="2"/>
</dbReference>
<dbReference type="InterPro" id="IPR015943">
    <property type="entry name" value="WD40/YVTN_repeat-like_dom_sf"/>
</dbReference>
<feature type="repeat" description="WD" evidence="5">
    <location>
        <begin position="136"/>
        <end position="181"/>
    </location>
</feature>
<dbReference type="Proteomes" id="UP000769528">
    <property type="component" value="Unassembled WGS sequence"/>
</dbReference>
<feature type="repeat" description="WD" evidence="5">
    <location>
        <begin position="182"/>
        <end position="215"/>
    </location>
</feature>
<feature type="repeat" description="WD" evidence="5">
    <location>
        <begin position="358"/>
        <end position="399"/>
    </location>
</feature>
<dbReference type="PANTHER" id="PTHR19854:SF15">
    <property type="entry name" value="TRANSDUCIN BETA-LIKE PROTEIN 3"/>
    <property type="match status" value="1"/>
</dbReference>
<dbReference type="OrthoDB" id="5414888at2759"/>
<comment type="caution">
    <text evidence="7">The sequence shown here is derived from an EMBL/GenBank/DDBJ whole genome shotgun (WGS) entry which is preliminary data.</text>
</comment>
<keyword evidence="3" id="KW-0677">Repeat</keyword>
<evidence type="ECO:0000256" key="3">
    <source>
        <dbReference type="ARBA" id="ARBA00022737"/>
    </source>
</evidence>
<evidence type="ECO:0000256" key="1">
    <source>
        <dbReference type="ARBA" id="ARBA00004604"/>
    </source>
</evidence>
<dbReference type="GO" id="GO:0032040">
    <property type="term" value="C:small-subunit processome"/>
    <property type="evidence" value="ECO:0007669"/>
    <property type="project" value="InterPro"/>
</dbReference>
<gene>
    <name evidence="7" type="ORF">WICMUC_004422</name>
</gene>
<feature type="repeat" description="WD" evidence="5">
    <location>
        <begin position="507"/>
        <end position="548"/>
    </location>
</feature>
<evidence type="ECO:0000256" key="5">
    <source>
        <dbReference type="PROSITE-ProRule" id="PRU00221"/>
    </source>
</evidence>
<name>A0A9P8PH23_9ASCO</name>
<protein>
    <recommendedName>
        <fullName evidence="6">U3 small nucleolar RNA-associated protein 13 C-terminal domain-containing protein</fullName>
    </recommendedName>
</protein>
<dbReference type="InterPro" id="IPR013934">
    <property type="entry name" value="Utp13_C"/>
</dbReference>
<dbReference type="AlphaFoldDB" id="A0A9P8PH23"/>
<evidence type="ECO:0000313" key="8">
    <source>
        <dbReference type="Proteomes" id="UP000769528"/>
    </source>
</evidence>
<dbReference type="Gene3D" id="2.130.10.10">
    <property type="entry name" value="YVTN repeat-like/Quinoprotein amine dehydrogenase"/>
    <property type="match status" value="3"/>
</dbReference>
<evidence type="ECO:0000313" key="7">
    <source>
        <dbReference type="EMBL" id="KAH3672193.1"/>
    </source>
</evidence>
<dbReference type="PRINTS" id="PR00320">
    <property type="entry name" value="GPROTEINBRPT"/>
</dbReference>
<reference evidence="7" key="1">
    <citation type="journal article" date="2021" name="Open Biol.">
        <title>Shared evolutionary footprints suggest mitochondrial oxidative damage underlies multiple complex I losses in fungi.</title>
        <authorList>
            <person name="Schikora-Tamarit M.A."/>
            <person name="Marcet-Houben M."/>
            <person name="Nosek J."/>
            <person name="Gabaldon T."/>
        </authorList>
    </citation>
    <scope>NUCLEOTIDE SEQUENCE</scope>
    <source>
        <strain evidence="7">CBS6341</strain>
    </source>
</reference>
<reference evidence="7" key="2">
    <citation type="submission" date="2021-01" db="EMBL/GenBank/DDBJ databases">
        <authorList>
            <person name="Schikora-Tamarit M.A."/>
        </authorList>
    </citation>
    <scope>NUCLEOTIDE SEQUENCE</scope>
    <source>
        <strain evidence="7">CBS6341</strain>
    </source>
</reference>
<evidence type="ECO:0000259" key="6">
    <source>
        <dbReference type="Pfam" id="PF08625"/>
    </source>
</evidence>
<dbReference type="EMBL" id="JAEUBF010001178">
    <property type="protein sequence ID" value="KAH3672193.1"/>
    <property type="molecule type" value="Genomic_DNA"/>
</dbReference>